<organism evidence="1 2">
    <name type="scientific">Sporosarcina psychrophila</name>
    <name type="common">Bacillus psychrophilus</name>
    <dbReference type="NCBI Taxonomy" id="1476"/>
    <lineage>
        <taxon>Bacteria</taxon>
        <taxon>Bacillati</taxon>
        <taxon>Bacillota</taxon>
        <taxon>Bacilli</taxon>
        <taxon>Bacillales</taxon>
        <taxon>Caryophanaceae</taxon>
        <taxon>Sporosarcina</taxon>
    </lineage>
</organism>
<dbReference type="Proteomes" id="UP000698173">
    <property type="component" value="Unassembled WGS sequence"/>
</dbReference>
<comment type="caution">
    <text evidence="1">The sequence shown here is derived from an EMBL/GenBank/DDBJ whole genome shotgun (WGS) entry which is preliminary data.</text>
</comment>
<name>A0A921KFG2_SPOPS</name>
<reference evidence="1" key="2">
    <citation type="submission" date="2021-09" db="EMBL/GenBank/DDBJ databases">
        <authorList>
            <person name="Gilroy R."/>
        </authorList>
    </citation>
    <scope>NUCLEOTIDE SEQUENCE</scope>
    <source>
        <strain evidence="1">CHK171-7178</strain>
    </source>
</reference>
<evidence type="ECO:0000313" key="2">
    <source>
        <dbReference type="Proteomes" id="UP000698173"/>
    </source>
</evidence>
<proteinExistence type="predicted"/>
<evidence type="ECO:0000313" key="1">
    <source>
        <dbReference type="EMBL" id="HJF34333.1"/>
    </source>
</evidence>
<sequence length="73" mass="8573">MRNQLLKAVEYNELLDMMYLAEDGKISKRRINILQVGEVSFRAYCFLRKSKRTFKINNVLALVPVVHKESMVI</sequence>
<dbReference type="EMBL" id="DYWT01000318">
    <property type="protein sequence ID" value="HJF34333.1"/>
    <property type="molecule type" value="Genomic_DNA"/>
</dbReference>
<reference evidence="1" key="1">
    <citation type="journal article" date="2021" name="PeerJ">
        <title>Extensive microbial diversity within the chicken gut microbiome revealed by metagenomics and culture.</title>
        <authorList>
            <person name="Gilroy R."/>
            <person name="Ravi A."/>
            <person name="Getino M."/>
            <person name="Pursley I."/>
            <person name="Horton D.L."/>
            <person name="Alikhan N.F."/>
            <person name="Baker D."/>
            <person name="Gharbi K."/>
            <person name="Hall N."/>
            <person name="Watson M."/>
            <person name="Adriaenssens E.M."/>
            <person name="Foster-Nyarko E."/>
            <person name="Jarju S."/>
            <person name="Secka A."/>
            <person name="Antonio M."/>
            <person name="Oren A."/>
            <person name="Chaudhuri R.R."/>
            <person name="La Ragione R."/>
            <person name="Hildebrand F."/>
            <person name="Pallen M.J."/>
        </authorList>
    </citation>
    <scope>NUCLEOTIDE SEQUENCE</scope>
    <source>
        <strain evidence="1">CHK171-7178</strain>
    </source>
</reference>
<dbReference type="AlphaFoldDB" id="A0A921KFG2"/>
<accession>A0A921KFG2</accession>
<gene>
    <name evidence="1" type="ORF">K8V56_21425</name>
</gene>
<protein>
    <submittedName>
        <fullName evidence="1">Transcriptional regulator</fullName>
    </submittedName>
</protein>